<feature type="domain" description="Insertion element IS150 protein InsJ-like helix-turn-helix" evidence="1">
    <location>
        <begin position="11"/>
        <end position="46"/>
    </location>
</feature>
<dbReference type="EMBL" id="JAZHFS010000009">
    <property type="protein sequence ID" value="MEF2112967.1"/>
    <property type="molecule type" value="Genomic_DNA"/>
</dbReference>
<proteinExistence type="predicted"/>
<sequence>MTNRRGTSLKERIEIVYYCIAQNNDYKQTADVYNVSYEQVYQWVKKLMKNINKNLKTIMADLDLILLA</sequence>
<keyword evidence="3" id="KW-1185">Reference proteome</keyword>
<dbReference type="Pfam" id="PF13518">
    <property type="entry name" value="HTH_28"/>
    <property type="match status" value="1"/>
</dbReference>
<dbReference type="RefSeq" id="WP_216248129.1">
    <property type="nucleotide sequence ID" value="NZ_JAZHFS010000009.1"/>
</dbReference>
<evidence type="ECO:0000313" key="3">
    <source>
        <dbReference type="Proteomes" id="UP001498469"/>
    </source>
</evidence>
<protein>
    <submittedName>
        <fullName evidence="2">Helix-turn-helix domain-containing protein</fullName>
    </submittedName>
</protein>
<evidence type="ECO:0000259" key="1">
    <source>
        <dbReference type="Pfam" id="PF13518"/>
    </source>
</evidence>
<accession>A0ABU7UNK9</accession>
<dbReference type="InterPro" id="IPR055247">
    <property type="entry name" value="InsJ-like_HTH"/>
</dbReference>
<organism evidence="2 3">
    <name type="scientific">Clostridium frigoriphilum</name>
    <dbReference type="NCBI Taxonomy" id="443253"/>
    <lineage>
        <taxon>Bacteria</taxon>
        <taxon>Bacillati</taxon>
        <taxon>Bacillota</taxon>
        <taxon>Clostridia</taxon>
        <taxon>Eubacteriales</taxon>
        <taxon>Clostridiaceae</taxon>
        <taxon>Clostridium</taxon>
    </lineage>
</organism>
<gene>
    <name evidence="2" type="ORF">SJI18_11710</name>
</gene>
<reference evidence="2 3" key="1">
    <citation type="submission" date="2023-11" db="EMBL/GenBank/DDBJ databases">
        <title>Draft genome sequence of a psychrophilic Clostridium strain from permafrost water brine.</title>
        <authorList>
            <person name="Shcherbakova V.A."/>
            <person name="Trubitsyn V.E."/>
            <person name="Zakharyuk A.G."/>
        </authorList>
    </citation>
    <scope>NUCLEOTIDE SEQUENCE [LARGE SCALE GENOMIC DNA]</scope>
    <source>
        <strain evidence="2 3">14F</strain>
    </source>
</reference>
<evidence type="ECO:0000313" key="2">
    <source>
        <dbReference type="EMBL" id="MEF2112967.1"/>
    </source>
</evidence>
<dbReference type="Proteomes" id="UP001498469">
    <property type="component" value="Unassembled WGS sequence"/>
</dbReference>
<name>A0ABU7UNK9_9CLOT</name>
<comment type="caution">
    <text evidence="2">The sequence shown here is derived from an EMBL/GenBank/DDBJ whole genome shotgun (WGS) entry which is preliminary data.</text>
</comment>